<name>A0A6V7W308_MELEN</name>
<sequence>MLETIKTSFLDFAKQFKFFCQLKVDKEMLNLKDYFDKLFVSVDKFEYSLYKFVDELNLNKLIMEKFKMIDSNDKQFNSESYEYFSKIIEESTSDYIQRIMQKLLFLVKKLEKTTKNPNKKFKIFK</sequence>
<proteinExistence type="predicted"/>
<accession>A0A6V7W308</accession>
<dbReference type="EMBL" id="CAJEWN010000398">
    <property type="protein sequence ID" value="CAD2181402.1"/>
    <property type="molecule type" value="Genomic_DNA"/>
</dbReference>
<reference evidence="1 2" key="1">
    <citation type="submission" date="2020-08" db="EMBL/GenBank/DDBJ databases">
        <authorList>
            <person name="Koutsovoulos G."/>
            <person name="Danchin GJ E."/>
        </authorList>
    </citation>
    <scope>NUCLEOTIDE SEQUENCE [LARGE SCALE GENOMIC DNA]</scope>
</reference>
<organism evidence="1 2">
    <name type="scientific">Meloidogyne enterolobii</name>
    <name type="common">Root-knot nematode worm</name>
    <name type="synonym">Meloidogyne mayaguensis</name>
    <dbReference type="NCBI Taxonomy" id="390850"/>
    <lineage>
        <taxon>Eukaryota</taxon>
        <taxon>Metazoa</taxon>
        <taxon>Ecdysozoa</taxon>
        <taxon>Nematoda</taxon>
        <taxon>Chromadorea</taxon>
        <taxon>Rhabditida</taxon>
        <taxon>Tylenchina</taxon>
        <taxon>Tylenchomorpha</taxon>
        <taxon>Tylenchoidea</taxon>
        <taxon>Meloidogynidae</taxon>
        <taxon>Meloidogyninae</taxon>
        <taxon>Meloidogyne</taxon>
    </lineage>
</organism>
<protein>
    <submittedName>
        <fullName evidence="1">Uncharacterized protein</fullName>
    </submittedName>
</protein>
<gene>
    <name evidence="1" type="ORF">MENT_LOCUS33543</name>
</gene>
<dbReference type="AlphaFoldDB" id="A0A6V7W308"/>
<evidence type="ECO:0000313" key="1">
    <source>
        <dbReference type="EMBL" id="CAD2181402.1"/>
    </source>
</evidence>
<dbReference type="Proteomes" id="UP000580250">
    <property type="component" value="Unassembled WGS sequence"/>
</dbReference>
<evidence type="ECO:0000313" key="2">
    <source>
        <dbReference type="Proteomes" id="UP000580250"/>
    </source>
</evidence>
<comment type="caution">
    <text evidence="1">The sequence shown here is derived from an EMBL/GenBank/DDBJ whole genome shotgun (WGS) entry which is preliminary data.</text>
</comment>